<evidence type="ECO:0000313" key="1">
    <source>
        <dbReference type="EMBL" id="SDG37451.1"/>
    </source>
</evidence>
<dbReference type="EMBL" id="FNCG01000003">
    <property type="protein sequence ID" value="SDG37451.1"/>
    <property type="molecule type" value="Genomic_DNA"/>
</dbReference>
<dbReference type="RefSeq" id="WP_091164040.1">
    <property type="nucleotide sequence ID" value="NZ_FNCG01000003.1"/>
</dbReference>
<reference evidence="2" key="1">
    <citation type="submission" date="2016-10" db="EMBL/GenBank/DDBJ databases">
        <authorList>
            <person name="Varghese N."/>
            <person name="Submissions S."/>
        </authorList>
    </citation>
    <scope>NUCLEOTIDE SEQUENCE [LARGE SCALE GENOMIC DNA]</scope>
    <source>
        <strain evidence="2">Gh-67</strain>
    </source>
</reference>
<gene>
    <name evidence="1" type="ORF">SAMN05192573_103234</name>
</gene>
<evidence type="ECO:0000313" key="2">
    <source>
        <dbReference type="Proteomes" id="UP000199705"/>
    </source>
</evidence>
<keyword evidence="2" id="KW-1185">Reference proteome</keyword>
<organism evidence="1 2">
    <name type="scientific">Mucilaginibacter gossypii</name>
    <dbReference type="NCBI Taxonomy" id="551996"/>
    <lineage>
        <taxon>Bacteria</taxon>
        <taxon>Pseudomonadati</taxon>
        <taxon>Bacteroidota</taxon>
        <taxon>Sphingobacteriia</taxon>
        <taxon>Sphingobacteriales</taxon>
        <taxon>Sphingobacteriaceae</taxon>
        <taxon>Mucilaginibacter</taxon>
    </lineage>
</organism>
<name>A0A1G7TQF5_9SPHI</name>
<dbReference type="AlphaFoldDB" id="A0A1G7TQF5"/>
<accession>A0A1G7TQF5</accession>
<sequence>MEPENTLSNLTPSREKLDRVLGLQKITLTDIEDLNDAERNYIAEFSTEMLQRLTDEERDKFIDKIAEIMLPSTNEQIWEHNHLVISRAIERLIAQNGSMPPKFVIARECGLSRQTVAKHLTGYKTHPQYLAEMEQFKYMVPKILANVCKLACNGDVKAARLYFETVGAINKRRPNTVINEQNNYLQINKTILSQENLKQLSKEQLNQIELIVSGIGGK</sequence>
<proteinExistence type="predicted"/>
<protein>
    <submittedName>
        <fullName evidence="1">Uncharacterized protein</fullName>
    </submittedName>
</protein>
<dbReference type="Proteomes" id="UP000199705">
    <property type="component" value="Unassembled WGS sequence"/>
</dbReference>